<dbReference type="AlphaFoldDB" id="A0A3A1N9Z7"/>
<dbReference type="Proteomes" id="UP000266067">
    <property type="component" value="Unassembled WGS sequence"/>
</dbReference>
<dbReference type="InterPro" id="IPR017508">
    <property type="entry name" value="HipA_N1"/>
</dbReference>
<comment type="caution">
    <text evidence="2">The sequence shown here is derived from an EMBL/GenBank/DDBJ whole genome shotgun (WGS) entry which is preliminary data.</text>
</comment>
<keyword evidence="2" id="KW-0808">Transferase</keyword>
<reference evidence="2 3" key="1">
    <citation type="submission" date="2018-08" db="EMBL/GenBank/DDBJ databases">
        <title>Proposal of Muricauda 72 sp.nov. and Muricauda NH166 sp.nov., isolated from seawater.</title>
        <authorList>
            <person name="Cheng H."/>
            <person name="Wu Y.-H."/>
            <person name="Guo L.-L."/>
            <person name="Xu X.-W."/>
        </authorList>
    </citation>
    <scope>NUCLEOTIDE SEQUENCE [LARGE SCALE GENOMIC DNA]</scope>
    <source>
        <strain evidence="2 3">KCTC 22173</strain>
    </source>
</reference>
<feature type="domain" description="HipA N-terminal subdomain 1" evidence="1">
    <location>
        <begin position="5"/>
        <end position="103"/>
    </location>
</feature>
<evidence type="ECO:0000259" key="1">
    <source>
        <dbReference type="Pfam" id="PF13657"/>
    </source>
</evidence>
<dbReference type="RefSeq" id="WP_119606666.1">
    <property type="nucleotide sequence ID" value="NZ_QXFH01000065.1"/>
</dbReference>
<evidence type="ECO:0000313" key="3">
    <source>
        <dbReference type="Proteomes" id="UP000266067"/>
    </source>
</evidence>
<organism evidence="2 3">
    <name type="scientific">Flagellimonas lutimaris</name>
    <dbReference type="NCBI Taxonomy" id="475082"/>
    <lineage>
        <taxon>Bacteria</taxon>
        <taxon>Pseudomonadati</taxon>
        <taxon>Bacteroidota</taxon>
        <taxon>Flavobacteriia</taxon>
        <taxon>Flavobacteriales</taxon>
        <taxon>Flavobacteriaceae</taxon>
        <taxon>Flagellimonas</taxon>
    </lineage>
</organism>
<dbReference type="GO" id="GO:0016301">
    <property type="term" value="F:kinase activity"/>
    <property type="evidence" value="ECO:0007669"/>
    <property type="project" value="UniProtKB-KW"/>
</dbReference>
<dbReference type="NCBIfam" id="TIGR03071">
    <property type="entry name" value="couple_hipA"/>
    <property type="match status" value="1"/>
</dbReference>
<gene>
    <name evidence="2" type="ORF">D2V08_03200</name>
</gene>
<dbReference type="Pfam" id="PF13657">
    <property type="entry name" value="Couple_hipA"/>
    <property type="match status" value="1"/>
</dbReference>
<keyword evidence="2" id="KW-0418">Kinase</keyword>
<dbReference type="EMBL" id="QXFH01000065">
    <property type="protein sequence ID" value="RIV36089.1"/>
    <property type="molecule type" value="Genomic_DNA"/>
</dbReference>
<protein>
    <submittedName>
        <fullName evidence="2">Phosphatidylinositol kinase</fullName>
    </submittedName>
</protein>
<name>A0A3A1N9Z7_9FLAO</name>
<evidence type="ECO:0000313" key="2">
    <source>
        <dbReference type="EMBL" id="RIV36089.1"/>
    </source>
</evidence>
<accession>A0A3A1N9Z7</accession>
<dbReference type="OrthoDB" id="196808at2"/>
<keyword evidence="3" id="KW-1185">Reference proteome</keyword>
<proteinExistence type="predicted"/>
<sequence length="110" mass="12623">MRQAKIYYKGEWAGVLAQDDHGHYTFRYTEDWLRDGTKPPISLTLPKSGEAYGSDHFFPFFYNMLPEGGNKQLVCKSMRIDPDDYFGLLVTTARYDTVGAITVQKMESNL</sequence>